<dbReference type="AlphaFoldDB" id="A0A2T9YH76"/>
<organism evidence="1 2">
    <name type="scientific">Furculomyces boomerangus</name>
    <dbReference type="NCBI Taxonomy" id="61424"/>
    <lineage>
        <taxon>Eukaryota</taxon>
        <taxon>Fungi</taxon>
        <taxon>Fungi incertae sedis</taxon>
        <taxon>Zoopagomycota</taxon>
        <taxon>Kickxellomycotina</taxon>
        <taxon>Harpellomycetes</taxon>
        <taxon>Harpellales</taxon>
        <taxon>Harpellaceae</taxon>
        <taxon>Furculomyces</taxon>
    </lineage>
</organism>
<reference evidence="1 2" key="1">
    <citation type="journal article" date="2018" name="MBio">
        <title>Comparative Genomics Reveals the Core Gene Toolbox for the Fungus-Insect Symbiosis.</title>
        <authorList>
            <person name="Wang Y."/>
            <person name="Stata M."/>
            <person name="Wang W."/>
            <person name="Stajich J.E."/>
            <person name="White M.M."/>
            <person name="Moncalvo J.M."/>
        </authorList>
    </citation>
    <scope>NUCLEOTIDE SEQUENCE [LARGE SCALE GENOMIC DNA]</scope>
    <source>
        <strain evidence="1 2">AUS-77-4</strain>
    </source>
</reference>
<sequence length="453" mass="51770">MILGQRIEKKMDINSMSAYDSGVEYNATEVDHNYEVQKNNRILEGRDGRLGLQRVFNSNLRNDTKNYNKSSSILSNNSYNEKHKSVGVNDIDAIDDILERIWPSQTQSDVENLIGFENSTDYQKNNKNVFGNTHGGNSRYTNSSCSPNFDIFCKACMDDEIGVRNTEQYSGSGSRNAYKNGNREACMFSLADDNFLIQDLKKFNSLTSMKCYVNHLNHAKIKKVRSSFEIKPYQLSPSESLSGFENTNHRPLSQSNYQKLYKNVYHNKPNFVKNEFSLPGYNYDNNHSQEYNPVRETKFGRLDNYSQANIGLNLGFSSMDLEELEMGSPQWRIPSDYSSETSMINKKFDANEHNYNNTKPFISPNRGTNMLGSKNLNHLGIIKPSDDTLSPTFQQRKQMGATRNGKKLEIFIEKNDNSPRIYSNMEFIDKNSRINMISGLAAKAVARKAILQK</sequence>
<comment type="caution">
    <text evidence="1">The sequence shown here is derived from an EMBL/GenBank/DDBJ whole genome shotgun (WGS) entry which is preliminary data.</text>
</comment>
<dbReference type="Proteomes" id="UP000245699">
    <property type="component" value="Unassembled WGS sequence"/>
</dbReference>
<evidence type="ECO:0000313" key="1">
    <source>
        <dbReference type="EMBL" id="PVU91702.1"/>
    </source>
</evidence>
<dbReference type="EMBL" id="MBFT01000400">
    <property type="protein sequence ID" value="PVU91702.1"/>
    <property type="molecule type" value="Genomic_DNA"/>
</dbReference>
<protein>
    <submittedName>
        <fullName evidence="1">Uncharacterized protein</fullName>
    </submittedName>
</protein>
<keyword evidence="2" id="KW-1185">Reference proteome</keyword>
<evidence type="ECO:0000313" key="2">
    <source>
        <dbReference type="Proteomes" id="UP000245699"/>
    </source>
</evidence>
<proteinExistence type="predicted"/>
<accession>A0A2T9YH76</accession>
<gene>
    <name evidence="1" type="ORF">BB559_004013</name>
</gene>
<name>A0A2T9YH76_9FUNG</name>